<feature type="non-terminal residue" evidence="1">
    <location>
        <position position="1"/>
    </location>
</feature>
<keyword evidence="2" id="KW-1185">Reference proteome</keyword>
<protein>
    <submittedName>
        <fullName evidence="1">32708_t:CDS:1</fullName>
    </submittedName>
</protein>
<dbReference type="Proteomes" id="UP000789920">
    <property type="component" value="Unassembled WGS sequence"/>
</dbReference>
<dbReference type="EMBL" id="CAJVQC010046119">
    <property type="protein sequence ID" value="CAG8782503.1"/>
    <property type="molecule type" value="Genomic_DNA"/>
</dbReference>
<proteinExistence type="predicted"/>
<feature type="non-terminal residue" evidence="1">
    <location>
        <position position="157"/>
    </location>
</feature>
<evidence type="ECO:0000313" key="2">
    <source>
        <dbReference type="Proteomes" id="UP000789920"/>
    </source>
</evidence>
<organism evidence="1 2">
    <name type="scientific">Racocetra persica</name>
    <dbReference type="NCBI Taxonomy" id="160502"/>
    <lineage>
        <taxon>Eukaryota</taxon>
        <taxon>Fungi</taxon>
        <taxon>Fungi incertae sedis</taxon>
        <taxon>Mucoromycota</taxon>
        <taxon>Glomeromycotina</taxon>
        <taxon>Glomeromycetes</taxon>
        <taxon>Diversisporales</taxon>
        <taxon>Gigasporaceae</taxon>
        <taxon>Racocetra</taxon>
    </lineage>
</organism>
<comment type="caution">
    <text evidence="1">The sequence shown here is derived from an EMBL/GenBank/DDBJ whole genome shotgun (WGS) entry which is preliminary data.</text>
</comment>
<reference evidence="1" key="1">
    <citation type="submission" date="2021-06" db="EMBL/GenBank/DDBJ databases">
        <authorList>
            <person name="Kallberg Y."/>
            <person name="Tangrot J."/>
            <person name="Rosling A."/>
        </authorList>
    </citation>
    <scope>NUCLEOTIDE SEQUENCE</scope>
    <source>
        <strain evidence="1">MA461A</strain>
    </source>
</reference>
<sequence length="157" mass="18428">PQQSQHLQGSQAVSRPKHDDNLWSMPITRMSRTISLIAYAENFEEMEDVVFEEENISNLDVSNIEVNTSLQNELYYFFRSLLNKIEQAIDQEMIEDMSDEDDDKLLVNLDNNNFEPEDLQKAMLDDVLDSIEGVNKLKYIVEWPNDTYKNFMELIIE</sequence>
<gene>
    <name evidence="1" type="ORF">RPERSI_LOCUS17806</name>
</gene>
<name>A0ACA9R9A9_9GLOM</name>
<accession>A0ACA9R9A9</accession>
<evidence type="ECO:0000313" key="1">
    <source>
        <dbReference type="EMBL" id="CAG8782503.1"/>
    </source>
</evidence>